<reference evidence="1" key="1">
    <citation type="submission" date="2020-06" db="EMBL/GenBank/DDBJ databases">
        <authorList>
            <consortium name="Plant Systems Biology data submission"/>
        </authorList>
    </citation>
    <scope>NUCLEOTIDE SEQUENCE</scope>
    <source>
        <strain evidence="1">D6</strain>
    </source>
</reference>
<dbReference type="OrthoDB" id="55568at2759"/>
<gene>
    <name evidence="1" type="ORF">SEMRO_662_G183330.1</name>
</gene>
<protein>
    <submittedName>
        <fullName evidence="1">Uncharacterized protein</fullName>
    </submittedName>
</protein>
<organism evidence="1 2">
    <name type="scientific">Seminavis robusta</name>
    <dbReference type="NCBI Taxonomy" id="568900"/>
    <lineage>
        <taxon>Eukaryota</taxon>
        <taxon>Sar</taxon>
        <taxon>Stramenopiles</taxon>
        <taxon>Ochrophyta</taxon>
        <taxon>Bacillariophyta</taxon>
        <taxon>Bacillariophyceae</taxon>
        <taxon>Bacillariophycidae</taxon>
        <taxon>Naviculales</taxon>
        <taxon>Naviculaceae</taxon>
        <taxon>Seminavis</taxon>
    </lineage>
</organism>
<evidence type="ECO:0000313" key="2">
    <source>
        <dbReference type="Proteomes" id="UP001153069"/>
    </source>
</evidence>
<keyword evidence="2" id="KW-1185">Reference proteome</keyword>
<comment type="caution">
    <text evidence="1">The sequence shown here is derived from an EMBL/GenBank/DDBJ whole genome shotgun (WGS) entry which is preliminary data.</text>
</comment>
<evidence type="ECO:0000313" key="1">
    <source>
        <dbReference type="EMBL" id="CAB9514578.1"/>
    </source>
</evidence>
<accession>A0A9N8E549</accession>
<sequence length="646" mass="71528">MTSPIQVVSSSDVPWKKIRMVALVLGAAAVVVFNLAGEAGSLIFPASNTVITCTSTGSNDGTKSNHSKDSHSREAKLFESHKIQAAVALRVMEAQDKMTTPFSSRQRVLQKGFPSNLQWKPCVLERIFQQKLKWKSKQGKPMEINIAVVGGSTAARPGNRCPLQVEDTSSQVPVQAKTSPDGRHGGQLHQKLHQEFDHHKSLLNATTLGRDESSMKFQVRTYAQGGINSVTSSLLMDSYINPNNTDIIIWDFLVNGTYLPMQNSKDKRQFVHPNLTVIHLSSKLCSLTIDDAASGGEEEQLRKLDFWLTRVHAHFTQGGRPPPPIVLLCLWGNGAKNKVLNNKGKPNNEIINILDRQPARYFGGLLGKYINLGWDIAMVNVGAAINATALSQNVNLLLDDTNHPSCAGTSLIGDMIQHLFYNNVASKSCTLQRALAESPLTPTIPLPHRLREAKLPKTKAQWTPLWRDLFREDARIGSVSVWQPVEVNQTNLHLLPGWQASINTWPTKNTAKHTPGRSDIKNGLVLPKCANRTISKMLNFHLQEPDLKWIGLNMQGRKTHVYVNGEAIKDGGLAKDWCFGTTQVSHWINLRKYPNIKVSEEGIYTVSFCHGMASSVTKESQLAPTLSFLIGVTMQDDTQLTDQAKR</sequence>
<dbReference type="Proteomes" id="UP001153069">
    <property type="component" value="Unassembled WGS sequence"/>
</dbReference>
<dbReference type="AlphaFoldDB" id="A0A9N8E549"/>
<proteinExistence type="predicted"/>
<name>A0A9N8E549_9STRA</name>
<dbReference type="EMBL" id="CAICTM010000661">
    <property type="protein sequence ID" value="CAB9514578.1"/>
    <property type="molecule type" value="Genomic_DNA"/>
</dbReference>